<evidence type="ECO:0000259" key="4">
    <source>
        <dbReference type="Pfam" id="PF01878"/>
    </source>
</evidence>
<feature type="region of interest" description="Disordered" evidence="3">
    <location>
        <begin position="1"/>
        <end position="24"/>
    </location>
</feature>
<evidence type="ECO:0000256" key="1">
    <source>
        <dbReference type="ARBA" id="ARBA00004123"/>
    </source>
</evidence>
<name>A0A9W4SW13_9GLOM</name>
<evidence type="ECO:0000256" key="2">
    <source>
        <dbReference type="ARBA" id="ARBA00023242"/>
    </source>
</evidence>
<dbReference type="PANTHER" id="PTHR14087">
    <property type="entry name" value="THYMOCYTE NUCLEAR PROTEIN 1"/>
    <property type="match status" value="1"/>
</dbReference>
<protein>
    <submittedName>
        <fullName evidence="5">12560_t:CDS:1</fullName>
    </submittedName>
</protein>
<dbReference type="EMBL" id="CAMKVN010002816">
    <property type="protein sequence ID" value="CAI2182724.1"/>
    <property type="molecule type" value="Genomic_DNA"/>
</dbReference>
<gene>
    <name evidence="5" type="ORF">FWILDA_LOCUS10721</name>
</gene>
<comment type="caution">
    <text evidence="5">The sequence shown here is derived from an EMBL/GenBank/DDBJ whole genome shotgun (WGS) entry which is preliminary data.</text>
</comment>
<dbReference type="AlphaFoldDB" id="A0A9W4SW13"/>
<feature type="compositionally biased region" description="Basic and acidic residues" evidence="3">
    <location>
        <begin position="1"/>
        <end position="10"/>
    </location>
</feature>
<dbReference type="Pfam" id="PF01878">
    <property type="entry name" value="EVE"/>
    <property type="match status" value="1"/>
</dbReference>
<feature type="compositionally biased region" description="Polar residues" evidence="3">
    <location>
        <begin position="11"/>
        <end position="24"/>
    </location>
</feature>
<accession>A0A9W4SW13</accession>
<dbReference type="FunFam" id="3.10.590.10:FF:000006">
    <property type="entry name" value="Chromosome 7, whole genome shotgun sequence"/>
    <property type="match status" value="1"/>
</dbReference>
<dbReference type="InterPro" id="IPR047197">
    <property type="entry name" value="THYN1-like_EVE"/>
</dbReference>
<dbReference type="GO" id="GO:0005634">
    <property type="term" value="C:nucleus"/>
    <property type="evidence" value="ECO:0007669"/>
    <property type="project" value="UniProtKB-SubCell"/>
</dbReference>
<dbReference type="CDD" id="cd21133">
    <property type="entry name" value="EVE"/>
    <property type="match status" value="1"/>
</dbReference>
<evidence type="ECO:0000313" key="5">
    <source>
        <dbReference type="EMBL" id="CAI2182724.1"/>
    </source>
</evidence>
<reference evidence="5" key="1">
    <citation type="submission" date="2022-08" db="EMBL/GenBank/DDBJ databases">
        <authorList>
            <person name="Kallberg Y."/>
            <person name="Tangrot J."/>
            <person name="Rosling A."/>
        </authorList>
    </citation>
    <scope>NUCLEOTIDE SEQUENCE</scope>
    <source>
        <strain evidence="5">Wild A</strain>
    </source>
</reference>
<dbReference type="Proteomes" id="UP001153678">
    <property type="component" value="Unassembled WGS sequence"/>
</dbReference>
<dbReference type="SUPFAM" id="SSF88697">
    <property type="entry name" value="PUA domain-like"/>
    <property type="match status" value="1"/>
</dbReference>
<organism evidence="5 6">
    <name type="scientific">Funneliformis geosporum</name>
    <dbReference type="NCBI Taxonomy" id="1117311"/>
    <lineage>
        <taxon>Eukaryota</taxon>
        <taxon>Fungi</taxon>
        <taxon>Fungi incertae sedis</taxon>
        <taxon>Mucoromycota</taxon>
        <taxon>Glomeromycotina</taxon>
        <taxon>Glomeromycetes</taxon>
        <taxon>Glomerales</taxon>
        <taxon>Glomeraceae</taxon>
        <taxon>Funneliformis</taxon>
    </lineage>
</organism>
<comment type="subcellular location">
    <subcellularLocation>
        <location evidence="1">Nucleus</location>
    </subcellularLocation>
</comment>
<keyword evidence="2" id="KW-0539">Nucleus</keyword>
<sequence length="194" mass="22727">MEQKNEKSTDPDQNLRLNSPEDNLNEQKSNVHYWLMKAEPESRIVKGKDVKFSIDDLANMHNGVSQWDGVRNYEARNNMKNGMKIEDKVLFYHSNCKTPGIAGLAEIVKEAYPDYTAFDEFHPYYDPKSNKDNPKWFMVDVKFVRKFNRLITLKELQAHKDDGLKGMALLCRGRLSIQPVKKEHYDFILELEKK</sequence>
<dbReference type="OrthoDB" id="41445at2759"/>
<proteinExistence type="predicted"/>
<feature type="domain" description="EVE" evidence="4">
    <location>
        <begin position="33"/>
        <end position="191"/>
    </location>
</feature>
<evidence type="ECO:0000313" key="6">
    <source>
        <dbReference type="Proteomes" id="UP001153678"/>
    </source>
</evidence>
<dbReference type="Gene3D" id="3.10.590.10">
    <property type="entry name" value="ph1033 like domains"/>
    <property type="match status" value="1"/>
</dbReference>
<dbReference type="InterPro" id="IPR002740">
    <property type="entry name" value="EVE_domain"/>
</dbReference>
<keyword evidence="6" id="KW-1185">Reference proteome</keyword>
<dbReference type="InterPro" id="IPR015947">
    <property type="entry name" value="PUA-like_sf"/>
</dbReference>
<dbReference type="PANTHER" id="PTHR14087:SF7">
    <property type="entry name" value="THYMOCYTE NUCLEAR PROTEIN 1"/>
    <property type="match status" value="1"/>
</dbReference>
<evidence type="ECO:0000256" key="3">
    <source>
        <dbReference type="SAM" id="MobiDB-lite"/>
    </source>
</evidence>
<dbReference type="InterPro" id="IPR052181">
    <property type="entry name" value="5hmC_binding"/>
</dbReference>